<evidence type="ECO:0000313" key="2">
    <source>
        <dbReference type="Proteomes" id="UP000754883"/>
    </source>
</evidence>
<dbReference type="Pfam" id="PF06101">
    <property type="entry name" value="Vps62"/>
    <property type="match status" value="1"/>
</dbReference>
<accession>A0A9N9US42</accession>
<dbReference type="OrthoDB" id="428159at2759"/>
<gene>
    <name evidence="1" type="ORF">CBYS24578_00014497</name>
</gene>
<dbReference type="PANTHER" id="PTHR48219">
    <property type="entry name" value="VACUOLAR PROTEIN SORTING-ASSOCIATED PROTEIN 62-RELATED"/>
    <property type="match status" value="1"/>
</dbReference>
<protein>
    <recommendedName>
        <fullName evidence="3">Insecticidal crystal toxin domain-containing protein</fullName>
    </recommendedName>
</protein>
<evidence type="ECO:0000313" key="1">
    <source>
        <dbReference type="EMBL" id="CAG9996360.1"/>
    </source>
</evidence>
<dbReference type="PANTHER" id="PTHR48219:SF2">
    <property type="entry name" value="VACUOLAR PROTEIN SORTING-ASSOCIATED PROTEIN 62"/>
    <property type="match status" value="1"/>
</dbReference>
<proteinExistence type="predicted"/>
<comment type="caution">
    <text evidence="1">The sequence shown here is derived from an EMBL/GenBank/DDBJ whole genome shotgun (WGS) entry which is preliminary data.</text>
</comment>
<dbReference type="AlphaFoldDB" id="A0A9N9US42"/>
<dbReference type="Proteomes" id="UP000754883">
    <property type="component" value="Unassembled WGS sequence"/>
</dbReference>
<reference evidence="2" key="1">
    <citation type="submission" date="2019-06" db="EMBL/GenBank/DDBJ databases">
        <authorList>
            <person name="Broberg M."/>
        </authorList>
    </citation>
    <scope>NUCLEOTIDE SEQUENCE [LARGE SCALE GENOMIC DNA]</scope>
</reference>
<organism evidence="1 2">
    <name type="scientific">Clonostachys byssicola</name>
    <dbReference type="NCBI Taxonomy" id="160290"/>
    <lineage>
        <taxon>Eukaryota</taxon>
        <taxon>Fungi</taxon>
        <taxon>Dikarya</taxon>
        <taxon>Ascomycota</taxon>
        <taxon>Pezizomycotina</taxon>
        <taxon>Sordariomycetes</taxon>
        <taxon>Hypocreomycetidae</taxon>
        <taxon>Hypocreales</taxon>
        <taxon>Bionectriaceae</taxon>
        <taxon>Clonostachys</taxon>
    </lineage>
</organism>
<dbReference type="EMBL" id="CABFNO020001538">
    <property type="protein sequence ID" value="CAG9996360.1"/>
    <property type="molecule type" value="Genomic_DNA"/>
</dbReference>
<dbReference type="InterPro" id="IPR009291">
    <property type="entry name" value="Vps62"/>
</dbReference>
<evidence type="ECO:0008006" key="3">
    <source>
        <dbReference type="Google" id="ProtNLM"/>
    </source>
</evidence>
<reference evidence="1 2" key="2">
    <citation type="submission" date="2021-10" db="EMBL/GenBank/DDBJ databases">
        <authorList>
            <person name="Piombo E."/>
        </authorList>
    </citation>
    <scope>NUCLEOTIDE SEQUENCE [LARGE SCALE GENOMIC DNA]</scope>
</reference>
<name>A0A9N9US42_9HYPO</name>
<sequence length="400" mass="44697">MSSKTYDYGDLRVTMTDSYQWSWDDRGSGARRDICVWTPVFQGSLRPLGHYADPNRYSEINGKRASLLVGQNPNTNPSKPAVAQPVDYNLVWTDKGSGGKYDGAFWRPIPPNGYIALGDVCTSSWNKPSTGDIWCVRKDFFVNGSFSTTSVWDDKGSGSRSDVSVWEIKPAPMGVQGSAYLPIEGDTFRAQGNYSHPDNEAAPVLQLPVGKNYHRFEADAPLMEANQLPEKGERFYHQPQCSITLPFHCFFSPNSKASLANIRSPFLTITKSIAWYAECVWVNRTDETVWHQENIRYGVNKEKREEIKGNVGVEFSSTKGVVLSNSGLTLNYQFADNSSRFLPEYSVRESAESFEIPPSTASALFTQRTWIKCSPTGSDIVVGEAEILQSTDYRYKGCVL</sequence>
<keyword evidence="2" id="KW-1185">Reference proteome</keyword>